<reference evidence="2" key="1">
    <citation type="submission" date="2016-10" db="EMBL/GenBank/DDBJ databases">
        <authorList>
            <person name="Varghese N."/>
            <person name="Submissions S."/>
        </authorList>
    </citation>
    <scope>NUCLEOTIDE SEQUENCE [LARGE SCALE GENOMIC DNA]</scope>
    <source>
        <strain evidence="2">DSM 12111</strain>
    </source>
</reference>
<dbReference type="PANTHER" id="PTHR37943:SF1">
    <property type="entry name" value="PROTEIN VES"/>
    <property type="match status" value="1"/>
</dbReference>
<sequence>MSVRMIDSRTARQLPWKNGAGVTLELAIAPPGASVEDFDWRISSARVEQAGAFSLFPGVDRSLALLEGAGLQLNLPGPESLRLDRHNPVLAFAGELQVQAELLDGAVYDFNLMSRRERWRQHLEQLTLQGALQIQAAAVLFIYCQQGQALHCGLPSGKQWRFGAGQGLLLEQEPGPYQLRTDGQCNLLLARLSPLPR</sequence>
<keyword evidence="2" id="KW-1185">Reference proteome</keyword>
<protein>
    <recommendedName>
        <fullName evidence="3">HutD family protein</fullName>
    </recommendedName>
</protein>
<dbReference type="SUPFAM" id="SSF51182">
    <property type="entry name" value="RmlC-like cupins"/>
    <property type="match status" value="1"/>
</dbReference>
<dbReference type="EMBL" id="FNSC01000001">
    <property type="protein sequence ID" value="SEC57957.1"/>
    <property type="molecule type" value="Genomic_DNA"/>
</dbReference>
<dbReference type="Pfam" id="PF05962">
    <property type="entry name" value="HutD"/>
    <property type="match status" value="1"/>
</dbReference>
<organism evidence="1 2">
    <name type="scientific">Pseudomonas anguilliseptica</name>
    <dbReference type="NCBI Taxonomy" id="53406"/>
    <lineage>
        <taxon>Bacteria</taxon>
        <taxon>Pseudomonadati</taxon>
        <taxon>Pseudomonadota</taxon>
        <taxon>Gammaproteobacteria</taxon>
        <taxon>Pseudomonadales</taxon>
        <taxon>Pseudomonadaceae</taxon>
        <taxon>Pseudomonas</taxon>
    </lineage>
</organism>
<dbReference type="RefSeq" id="WP_090377649.1">
    <property type="nucleotide sequence ID" value="NZ_CP156749.1"/>
</dbReference>
<evidence type="ECO:0000313" key="1">
    <source>
        <dbReference type="EMBL" id="SEC57957.1"/>
    </source>
</evidence>
<dbReference type="PANTHER" id="PTHR37943">
    <property type="entry name" value="PROTEIN VES"/>
    <property type="match status" value="1"/>
</dbReference>
<evidence type="ECO:0000313" key="2">
    <source>
        <dbReference type="Proteomes" id="UP000242849"/>
    </source>
</evidence>
<name>A0A1H4TNH1_PSEAG</name>
<proteinExistence type="predicted"/>
<dbReference type="OrthoDB" id="9800082at2"/>
<dbReference type="InterPro" id="IPR010282">
    <property type="entry name" value="Uncharacterised_HutD/Ves"/>
</dbReference>
<dbReference type="InterPro" id="IPR014710">
    <property type="entry name" value="RmlC-like_jellyroll"/>
</dbReference>
<dbReference type="InterPro" id="IPR011051">
    <property type="entry name" value="RmlC_Cupin_sf"/>
</dbReference>
<dbReference type="AlphaFoldDB" id="A0A1H4TNH1"/>
<dbReference type="Gene3D" id="2.60.120.10">
    <property type="entry name" value="Jelly Rolls"/>
    <property type="match status" value="1"/>
</dbReference>
<evidence type="ECO:0008006" key="3">
    <source>
        <dbReference type="Google" id="ProtNLM"/>
    </source>
</evidence>
<dbReference type="STRING" id="53406.SAMN05421553_1091"/>
<gene>
    <name evidence="1" type="ORF">SAMN05421553_1091</name>
</gene>
<accession>A0A1H4TNH1</accession>
<dbReference type="CDD" id="cd20293">
    <property type="entry name" value="cupin_HutD_N"/>
    <property type="match status" value="1"/>
</dbReference>
<dbReference type="Proteomes" id="UP000242849">
    <property type="component" value="Unassembled WGS sequence"/>
</dbReference>